<reference evidence="3 4" key="1">
    <citation type="submission" date="2019-04" db="EMBL/GenBank/DDBJ databases">
        <authorList>
            <consortium name="DOE Joint Genome Institute"/>
            <person name="Mondo S."/>
            <person name="Kjaerbolling I."/>
            <person name="Vesth T."/>
            <person name="Frisvad J.C."/>
            <person name="Nybo J.L."/>
            <person name="Theobald S."/>
            <person name="Kildgaard S."/>
            <person name="Isbrandt T."/>
            <person name="Kuo A."/>
            <person name="Sato A."/>
            <person name="Lyhne E.K."/>
            <person name="Kogle M.E."/>
            <person name="Wiebenga A."/>
            <person name="Kun R.S."/>
            <person name="Lubbers R.J."/>
            <person name="Makela M.R."/>
            <person name="Barry K."/>
            <person name="Chovatia M."/>
            <person name="Clum A."/>
            <person name="Daum C."/>
            <person name="Haridas S."/>
            <person name="He G."/>
            <person name="LaButti K."/>
            <person name="Lipzen A."/>
            <person name="Riley R."/>
            <person name="Salamov A."/>
            <person name="Simmons B.A."/>
            <person name="Magnuson J.K."/>
            <person name="Henrissat B."/>
            <person name="Mortensen U.H."/>
            <person name="Larsen T.O."/>
            <person name="Devries R.P."/>
            <person name="Grigoriev I.V."/>
            <person name="Machida M."/>
            <person name="Baker S.E."/>
            <person name="Andersen M.R."/>
            <person name="Cantor M.N."/>
            <person name="Hua S.X."/>
        </authorList>
    </citation>
    <scope>NUCLEOTIDE SEQUENCE [LARGE SCALE GENOMIC DNA]</scope>
    <source>
        <strain evidence="3 4">CBS 117616</strain>
    </source>
</reference>
<feature type="region of interest" description="Disordered" evidence="1">
    <location>
        <begin position="296"/>
        <end position="334"/>
    </location>
</feature>
<dbReference type="Proteomes" id="UP000325395">
    <property type="component" value="Unassembled WGS sequence"/>
</dbReference>
<accession>A0ABQ6WBT3</accession>
<dbReference type="Pfam" id="PF25000">
    <property type="entry name" value="DUF7779"/>
    <property type="match status" value="1"/>
</dbReference>
<dbReference type="PANTHER" id="PTHR35205:SF1">
    <property type="entry name" value="ZU5 DOMAIN-CONTAINING PROTEIN"/>
    <property type="match status" value="1"/>
</dbReference>
<protein>
    <recommendedName>
        <fullName evidence="2">DUF7779 domain-containing protein</fullName>
    </recommendedName>
</protein>
<dbReference type="SMART" id="SM00028">
    <property type="entry name" value="TPR"/>
    <property type="match status" value="3"/>
</dbReference>
<dbReference type="InterPro" id="IPR056681">
    <property type="entry name" value="DUF7779"/>
</dbReference>
<dbReference type="SUPFAM" id="SSF52540">
    <property type="entry name" value="P-loop containing nucleoside triphosphate hydrolases"/>
    <property type="match status" value="1"/>
</dbReference>
<dbReference type="InterPro" id="IPR027417">
    <property type="entry name" value="P-loop_NTPase"/>
</dbReference>
<dbReference type="SUPFAM" id="SSF48452">
    <property type="entry name" value="TPR-like"/>
    <property type="match status" value="2"/>
</dbReference>
<gene>
    <name evidence="3" type="ORF">BDV36DRAFT_298825</name>
</gene>
<evidence type="ECO:0000259" key="2">
    <source>
        <dbReference type="Pfam" id="PF25000"/>
    </source>
</evidence>
<dbReference type="InterPro" id="IPR011990">
    <property type="entry name" value="TPR-like_helical_dom_sf"/>
</dbReference>
<dbReference type="Gene3D" id="1.25.40.10">
    <property type="entry name" value="Tetratricopeptide repeat domain"/>
    <property type="match status" value="1"/>
</dbReference>
<dbReference type="EMBL" id="ML735782">
    <property type="protein sequence ID" value="KAE8414594.1"/>
    <property type="molecule type" value="Genomic_DNA"/>
</dbReference>
<evidence type="ECO:0000256" key="1">
    <source>
        <dbReference type="SAM" id="MobiDB-lite"/>
    </source>
</evidence>
<organism evidence="3 4">
    <name type="scientific">Aspergillus pseudocaelatus</name>
    <dbReference type="NCBI Taxonomy" id="1825620"/>
    <lineage>
        <taxon>Eukaryota</taxon>
        <taxon>Fungi</taxon>
        <taxon>Dikarya</taxon>
        <taxon>Ascomycota</taxon>
        <taxon>Pezizomycotina</taxon>
        <taxon>Eurotiomycetes</taxon>
        <taxon>Eurotiomycetidae</taxon>
        <taxon>Eurotiales</taxon>
        <taxon>Aspergillaceae</taxon>
        <taxon>Aspergillus</taxon>
        <taxon>Aspergillus subgen. Circumdati</taxon>
    </lineage>
</organism>
<evidence type="ECO:0000313" key="4">
    <source>
        <dbReference type="Proteomes" id="UP000325395"/>
    </source>
</evidence>
<feature type="domain" description="DUF7779" evidence="2">
    <location>
        <begin position="630"/>
        <end position="718"/>
    </location>
</feature>
<sequence length="1037" mass="115460">MERSSSIEPLPLISDDRAPELIVVVIPDFRKDGFPTEQSCDWVNSIMPQDGAMAQILRFQYRIDLSCDISVWRQLSEKGQDLLKILHHDASKYEVFQKPLIFIGHGFGGIIIKRAVSILSNPSLPLRNRRALDLLAGIIFFGTPHTKKNCLESGARIKWLLKHAGKMPKGFLPKSQSDLMALASICDDFEQSDIQASVLSVYETKPTKLKENFWSSKSEILVDKSLARTWATQEKLLPNDTSHDGISTFQPQSAIHQAIGLLILSALRMRKSTMTESAINALKSVDHVDLWESTLSHTSDSRDPHSKLSPPEAQFGSSIPSSFEHIPSQDPAEYVTEESLPARPCWEFEPFGHEEEFLGRDDIFDAIDSYFFPDPDATSDGNNARDLTCCSISGLGGIGKTQTAVEYAWSRRKSFGAIFVVQADGAANLSDSFAVIASKLGLLGPAEKNAKPREETDLIVSRSKAMKWLSAPKFAPTTSESNSANSMSKTDGEIPWLLIFDNVEDESLLRDYWPVGGEGCILVTTRDGRTGAYLRPQATITLDHLGTPFGASLLLRLSNLQDSKSNLREASAIVERLGGLPIAIQQVAAYICQKSMSLREFLRLYDKTLLERAPSEADNESWSHTIATSWALDDLSSEATALIQTLACLYPDSIQGSAEGRPKMQPSLSGFPRDDLQYINARRELTKGSLIRFNTETEVVRMHRLVQDIVLTRMTDSQRLDTVSFVIRVLLAAWPTTSHSFEHEARHWTVQEGLRPHIFRLAEISGKYGLSRLDTPTKRSFVKLLQNGGWYLQERGNFDDGNPLYELGIELCETAPEAMLDLRADIAFNLANVASETNQFEACLKYVREHLHLRLSLDVGKPLASADTGIAYSSLGLGLLLTGDYEEAVKQCDISIGIYEKRPETLDGSFYPTFPHIHRALALTGAGRPQEAEDGLMGVLRWRREHFGPNDNESFKFGYVQQCLGLILARSGRIEESIEAYRKAKANYKATVGKHYHRYGAVCGKLAEYHASLDQFKEAEYGICSTNNPTQANIHDL</sequence>
<keyword evidence="4" id="KW-1185">Reference proteome</keyword>
<proteinExistence type="predicted"/>
<name>A0ABQ6WBT3_9EURO</name>
<dbReference type="InterPro" id="IPR019734">
    <property type="entry name" value="TPR_rpt"/>
</dbReference>
<dbReference type="Gene3D" id="3.40.50.300">
    <property type="entry name" value="P-loop containing nucleotide triphosphate hydrolases"/>
    <property type="match status" value="1"/>
</dbReference>
<evidence type="ECO:0000313" key="3">
    <source>
        <dbReference type="EMBL" id="KAE8414594.1"/>
    </source>
</evidence>
<dbReference type="PANTHER" id="PTHR35205">
    <property type="entry name" value="NB-ARC AND TPR DOMAIN PROTEIN"/>
    <property type="match status" value="1"/>
</dbReference>